<evidence type="ECO:0000313" key="1">
    <source>
        <dbReference type="EMBL" id="GAE30724.1"/>
    </source>
</evidence>
<comment type="caution">
    <text evidence="1">The sequence shown here is derived from an EMBL/GenBank/DDBJ whole genome shotgun (WGS) entry which is preliminary data.</text>
</comment>
<name>W4QH98_9BACI</name>
<sequence length="125" mass="14793">MVEMMIIVLFSCSFLLFILSFIKKDRTVELEQQIEELSIRHMQELYKLKKRVDELESQTRLNEQQSAFVQKAKSSSQQQLLREVIGLFNQDLELESIAEETGLTVIEVERLLRPYITELQEKEEL</sequence>
<reference evidence="1" key="1">
    <citation type="journal article" date="2014" name="Genome Announc.">
        <title>Draft Genome Sequences of Three Alkaliphilic Bacillus Strains, Bacillus wakoensis JCM 9140T, Bacillus akibai JCM 9157T, and Bacillus hemicellulosilyticus JCM 9152T.</title>
        <authorList>
            <person name="Yuki M."/>
            <person name="Oshima K."/>
            <person name="Suda W."/>
            <person name="Oshida Y."/>
            <person name="Kitamura K."/>
            <person name="Iida T."/>
            <person name="Hattori M."/>
            <person name="Ohkuma M."/>
        </authorList>
    </citation>
    <scope>NUCLEOTIDE SEQUENCE [LARGE SCALE GENOMIC DNA]</scope>
    <source>
        <strain evidence="1">JCM 9152</strain>
    </source>
</reference>
<gene>
    <name evidence="1" type="ORF">JCM9152_2140</name>
</gene>
<evidence type="ECO:0000313" key="2">
    <source>
        <dbReference type="Proteomes" id="UP000018895"/>
    </source>
</evidence>
<dbReference type="Proteomes" id="UP000018895">
    <property type="component" value="Unassembled WGS sequence"/>
</dbReference>
<accession>W4QH98</accession>
<protein>
    <submittedName>
        <fullName evidence="1">Uncharacterized protein</fullName>
    </submittedName>
</protein>
<dbReference type="OrthoDB" id="2454584at2"/>
<dbReference type="STRING" id="1236971.JCM9152_2140"/>
<organism evidence="1 2">
    <name type="scientific">Halalkalibacter hemicellulosilyticusJCM 9152</name>
    <dbReference type="NCBI Taxonomy" id="1236971"/>
    <lineage>
        <taxon>Bacteria</taxon>
        <taxon>Bacillati</taxon>
        <taxon>Bacillota</taxon>
        <taxon>Bacilli</taxon>
        <taxon>Bacillales</taxon>
        <taxon>Bacillaceae</taxon>
        <taxon>Halalkalibacter</taxon>
    </lineage>
</organism>
<keyword evidence="2" id="KW-1185">Reference proteome</keyword>
<dbReference type="RefSeq" id="WP_035343635.1">
    <property type="nucleotide sequence ID" value="NZ_BAUU01000013.1"/>
</dbReference>
<proteinExistence type="predicted"/>
<dbReference type="EMBL" id="BAUU01000013">
    <property type="protein sequence ID" value="GAE30724.1"/>
    <property type="molecule type" value="Genomic_DNA"/>
</dbReference>
<dbReference type="AlphaFoldDB" id="W4QH98"/>